<dbReference type="Pfam" id="PF05569">
    <property type="entry name" value="Peptidase_M56"/>
    <property type="match status" value="1"/>
</dbReference>
<feature type="compositionally biased region" description="Polar residues" evidence="1">
    <location>
        <begin position="397"/>
        <end position="414"/>
    </location>
</feature>
<dbReference type="Gene3D" id="3.30.2010.10">
    <property type="entry name" value="Metalloproteases ('zincins'), catalytic domain"/>
    <property type="match status" value="1"/>
</dbReference>
<keyword evidence="4" id="KW-0645">Protease</keyword>
<protein>
    <submittedName>
        <fullName evidence="4">M48 family metalloprotease</fullName>
    </submittedName>
</protein>
<feature type="region of interest" description="Disordered" evidence="1">
    <location>
        <begin position="376"/>
        <end position="474"/>
    </location>
</feature>
<keyword evidence="2" id="KW-1133">Transmembrane helix</keyword>
<dbReference type="InterPro" id="IPR052173">
    <property type="entry name" value="Beta-lactam_resp_regulator"/>
</dbReference>
<evidence type="ECO:0000313" key="5">
    <source>
        <dbReference type="Proteomes" id="UP000464314"/>
    </source>
</evidence>
<sequence>MKYLTGIFTEILYLGATSSILILLILMVKKVFHKTISPKWHYYIWVLLLIRLLIPYSPESSLSVFNLFNTAAGKINIQLNERYHPIHNVTPDKGESDNITVIPNTPVKANGNDVKSGQTDSVLESYSGKADIPKQSLVLNIMAVLWLAFVLILTFLTVCLNLVFAAKVKKNYTGLKDERISRILNDCKYKMNIRKPIELLTAKKLRTPSLYVMVRPKILVSKSYLDQLSDTEIEYIFLHELSHYKRRDVLVNWILAILQIVYFFDPFIWYAFYKIHEDCEISCDAEALRYINEEEYNNYGSTIIKLIKLFSESNFIPATAGIGKNKSSYKRRILMISKYKKSKWSNTLLTVLIILTVALVGLTGCKKTTDIIEPNTADSTETTETTETADTTEITGSVDTSDETVNSVNTTQTEEPLKSADLNESNTASDNENNNGSKSENNTDSSPNETKDNNSLIPAEEAPNNTTVAAPEEVRGVSDNKQVYYGDWMINKVLAYGSAGTYSKKDAEKLVGKSLSFTDSQATSFGDDPSLIDQVVSDPVYTETEVTANDFISNYRMSFDRLGIKGDSAEEISVTNTDVSACTFLIKDDNTLILIGGGTYFELTRITLKSSRRVPSVSTEEKSAPAAKDTRELIRPSVRVG</sequence>
<dbReference type="KEGG" id="anr:Ana3638_02185"/>
<dbReference type="RefSeq" id="WP_161836590.1">
    <property type="nucleotide sequence ID" value="NZ_CP048000.1"/>
</dbReference>
<name>A0A6P1TF22_9FIRM</name>
<dbReference type="CDD" id="cd07341">
    <property type="entry name" value="M56_BlaR1_MecR1_like"/>
    <property type="match status" value="1"/>
</dbReference>
<feature type="transmembrane region" description="Helical" evidence="2">
    <location>
        <begin position="40"/>
        <end position="58"/>
    </location>
</feature>
<feature type="compositionally biased region" description="Low complexity" evidence="1">
    <location>
        <begin position="376"/>
        <end position="395"/>
    </location>
</feature>
<dbReference type="PANTHER" id="PTHR34978">
    <property type="entry name" value="POSSIBLE SENSOR-TRANSDUCER PROTEIN BLAR"/>
    <property type="match status" value="1"/>
</dbReference>
<dbReference type="PANTHER" id="PTHR34978:SF3">
    <property type="entry name" value="SLR0241 PROTEIN"/>
    <property type="match status" value="1"/>
</dbReference>
<organism evidence="4 5">
    <name type="scientific">Anaerocolumna sedimenticola</name>
    <dbReference type="NCBI Taxonomy" id="2696063"/>
    <lineage>
        <taxon>Bacteria</taxon>
        <taxon>Bacillati</taxon>
        <taxon>Bacillota</taxon>
        <taxon>Clostridia</taxon>
        <taxon>Lachnospirales</taxon>
        <taxon>Lachnospiraceae</taxon>
        <taxon>Anaerocolumna</taxon>
    </lineage>
</organism>
<dbReference type="GO" id="GO:0008237">
    <property type="term" value="F:metallopeptidase activity"/>
    <property type="evidence" value="ECO:0007669"/>
    <property type="project" value="UniProtKB-KW"/>
</dbReference>
<reference evidence="4 5" key="1">
    <citation type="submission" date="2020-01" db="EMBL/GenBank/DDBJ databases">
        <title>Genome analysis of Anaerocolumna sp. CBA3638.</title>
        <authorList>
            <person name="Kim J."/>
            <person name="Roh S.W."/>
        </authorList>
    </citation>
    <scope>NUCLEOTIDE SEQUENCE [LARGE SCALE GENOMIC DNA]</scope>
    <source>
        <strain evidence="4 5">CBA3638</strain>
    </source>
</reference>
<evidence type="ECO:0000259" key="3">
    <source>
        <dbReference type="Pfam" id="PF05569"/>
    </source>
</evidence>
<gene>
    <name evidence="4" type="ORF">Ana3638_02185</name>
</gene>
<feature type="compositionally biased region" description="Basic and acidic residues" evidence="1">
    <location>
        <begin position="619"/>
        <end position="634"/>
    </location>
</feature>
<dbReference type="Proteomes" id="UP000464314">
    <property type="component" value="Chromosome"/>
</dbReference>
<keyword evidence="4" id="KW-0482">Metalloprotease</keyword>
<keyword evidence="4" id="KW-0378">Hydrolase</keyword>
<dbReference type="EMBL" id="CP048000">
    <property type="protein sequence ID" value="QHQ59754.1"/>
    <property type="molecule type" value="Genomic_DNA"/>
</dbReference>
<feature type="compositionally biased region" description="Polar residues" evidence="1">
    <location>
        <begin position="443"/>
        <end position="456"/>
    </location>
</feature>
<feature type="transmembrane region" description="Helical" evidence="2">
    <location>
        <begin position="250"/>
        <end position="272"/>
    </location>
</feature>
<feature type="domain" description="Peptidase M56" evidence="3">
    <location>
        <begin position="17"/>
        <end position="336"/>
    </location>
</feature>
<accession>A0A6P1TF22</accession>
<keyword evidence="2" id="KW-0812">Transmembrane</keyword>
<dbReference type="GO" id="GO:0006508">
    <property type="term" value="P:proteolysis"/>
    <property type="evidence" value="ECO:0007669"/>
    <property type="project" value="UniProtKB-KW"/>
</dbReference>
<evidence type="ECO:0000256" key="1">
    <source>
        <dbReference type="SAM" id="MobiDB-lite"/>
    </source>
</evidence>
<keyword evidence="2" id="KW-0472">Membrane</keyword>
<keyword evidence="5" id="KW-1185">Reference proteome</keyword>
<feature type="transmembrane region" description="Helical" evidence="2">
    <location>
        <begin position="6"/>
        <end position="28"/>
    </location>
</feature>
<feature type="region of interest" description="Disordered" evidence="1">
    <location>
        <begin position="614"/>
        <end position="641"/>
    </location>
</feature>
<dbReference type="InterPro" id="IPR008756">
    <property type="entry name" value="Peptidase_M56"/>
</dbReference>
<evidence type="ECO:0000256" key="2">
    <source>
        <dbReference type="SAM" id="Phobius"/>
    </source>
</evidence>
<proteinExistence type="predicted"/>
<evidence type="ECO:0000313" key="4">
    <source>
        <dbReference type="EMBL" id="QHQ59754.1"/>
    </source>
</evidence>
<feature type="transmembrane region" description="Helical" evidence="2">
    <location>
        <begin position="143"/>
        <end position="166"/>
    </location>
</feature>
<dbReference type="AlphaFoldDB" id="A0A6P1TF22"/>
<feature type="compositionally biased region" description="Low complexity" evidence="1">
    <location>
        <begin position="431"/>
        <end position="442"/>
    </location>
</feature>